<dbReference type="Pfam" id="PF07690">
    <property type="entry name" value="MFS_1"/>
    <property type="match status" value="1"/>
</dbReference>
<keyword evidence="7" id="KW-1185">Reference proteome</keyword>
<evidence type="ECO:0000259" key="5">
    <source>
        <dbReference type="PROSITE" id="PS50850"/>
    </source>
</evidence>
<feature type="transmembrane region" description="Helical" evidence="4">
    <location>
        <begin position="232"/>
        <end position="254"/>
    </location>
</feature>
<dbReference type="InterPro" id="IPR052952">
    <property type="entry name" value="MFS-Transporter"/>
</dbReference>
<sequence length="410" mass="43048">MSDITVEDASGSDARKSHSLMVTLGAATLIQIVATASVLALTAIAPTVATDLGIGAYLIGYQISLIYASGMFSSAVAGTLVKRFGPVRVEQLALVCFLLGFVGIAMAHVLPIIVASLLIGIGYGLNNPASSEMLGRITPHGKRNIVFSIKQSGVPLGGILASFAFPFLSRQMDWQYALLIGAAAPLATMVLLAATHVTEPIDRSVPMGSMMKGFRDEQGIIWKNAKLRTLSFLGFAYSATQLSLSAFAVVTLVHDGGWSLLAAGSVAAVMQFFGAFGRIFWGVVADRVGGGFKTLALLGLLIGLGFASLFFVVDMPAYLQVVVLIVLGMTTIGWNGVLLAEVAHNAPEGRIGAITGGVLVYTFIGVIVGPSSFASLYMVTGHYGTSFLVFSLLGFFGMITAWRSHRAARV</sequence>
<dbReference type="Gene3D" id="1.20.1250.20">
    <property type="entry name" value="MFS general substrate transporter like domains"/>
    <property type="match status" value="2"/>
</dbReference>
<feature type="transmembrane region" description="Helical" evidence="4">
    <location>
        <begin position="174"/>
        <end position="194"/>
    </location>
</feature>
<feature type="transmembrane region" description="Helical" evidence="4">
    <location>
        <begin position="56"/>
        <end position="80"/>
    </location>
</feature>
<dbReference type="PANTHER" id="PTHR23527:SF1">
    <property type="entry name" value="BLL3282 PROTEIN"/>
    <property type="match status" value="1"/>
</dbReference>
<feature type="transmembrane region" description="Helical" evidence="4">
    <location>
        <begin position="260"/>
        <end position="283"/>
    </location>
</feature>
<dbReference type="InterPro" id="IPR020846">
    <property type="entry name" value="MFS_dom"/>
</dbReference>
<dbReference type="InterPro" id="IPR036259">
    <property type="entry name" value="MFS_trans_sf"/>
</dbReference>
<evidence type="ECO:0000313" key="7">
    <source>
        <dbReference type="Proteomes" id="UP001549047"/>
    </source>
</evidence>
<feature type="transmembrane region" description="Helical" evidence="4">
    <location>
        <begin position="351"/>
        <end position="377"/>
    </location>
</feature>
<dbReference type="RefSeq" id="WP_354557502.1">
    <property type="nucleotide sequence ID" value="NZ_JBEPMB010000005.1"/>
</dbReference>
<dbReference type="Proteomes" id="UP001549047">
    <property type="component" value="Unassembled WGS sequence"/>
</dbReference>
<evidence type="ECO:0000256" key="2">
    <source>
        <dbReference type="ARBA" id="ARBA00022989"/>
    </source>
</evidence>
<dbReference type="PANTHER" id="PTHR23527">
    <property type="entry name" value="BLL3282 PROTEIN"/>
    <property type="match status" value="1"/>
</dbReference>
<evidence type="ECO:0000313" key="6">
    <source>
        <dbReference type="EMBL" id="MET3615018.1"/>
    </source>
</evidence>
<evidence type="ECO:0000256" key="1">
    <source>
        <dbReference type="ARBA" id="ARBA00022692"/>
    </source>
</evidence>
<protein>
    <submittedName>
        <fullName evidence="6">MFS family permease</fullName>
    </submittedName>
</protein>
<keyword evidence="1 4" id="KW-0812">Transmembrane</keyword>
<evidence type="ECO:0000256" key="3">
    <source>
        <dbReference type="ARBA" id="ARBA00023136"/>
    </source>
</evidence>
<dbReference type="EMBL" id="JBEPMB010000005">
    <property type="protein sequence ID" value="MET3615018.1"/>
    <property type="molecule type" value="Genomic_DNA"/>
</dbReference>
<dbReference type="PROSITE" id="PS50850">
    <property type="entry name" value="MFS"/>
    <property type="match status" value="1"/>
</dbReference>
<proteinExistence type="predicted"/>
<evidence type="ECO:0000256" key="4">
    <source>
        <dbReference type="SAM" id="Phobius"/>
    </source>
</evidence>
<accession>A0ABV2J313</accession>
<reference evidence="6 7" key="1">
    <citation type="submission" date="2024-06" db="EMBL/GenBank/DDBJ databases">
        <title>Genomic Encyclopedia of Type Strains, Phase IV (KMG-IV): sequencing the most valuable type-strain genomes for metagenomic binning, comparative biology and taxonomic classification.</title>
        <authorList>
            <person name="Goeker M."/>
        </authorList>
    </citation>
    <scope>NUCLEOTIDE SEQUENCE [LARGE SCALE GENOMIC DNA]</scope>
    <source>
        <strain evidence="6 7">DSM 29780</strain>
    </source>
</reference>
<feature type="domain" description="Major facilitator superfamily (MFS) profile" evidence="5">
    <location>
        <begin position="20"/>
        <end position="409"/>
    </location>
</feature>
<keyword evidence="3 4" id="KW-0472">Membrane</keyword>
<keyword evidence="2 4" id="KW-1133">Transmembrane helix</keyword>
<feature type="transmembrane region" description="Helical" evidence="4">
    <location>
        <begin position="92"/>
        <end position="125"/>
    </location>
</feature>
<name>A0ABV2J313_9HYPH</name>
<comment type="caution">
    <text evidence="6">The sequence shown here is derived from an EMBL/GenBank/DDBJ whole genome shotgun (WGS) entry which is preliminary data.</text>
</comment>
<organism evidence="6 7">
    <name type="scientific">Rhizobium aquaticum</name>
    <dbReference type="NCBI Taxonomy" id="1549636"/>
    <lineage>
        <taxon>Bacteria</taxon>
        <taxon>Pseudomonadati</taxon>
        <taxon>Pseudomonadota</taxon>
        <taxon>Alphaproteobacteria</taxon>
        <taxon>Hyphomicrobiales</taxon>
        <taxon>Rhizobiaceae</taxon>
        <taxon>Rhizobium/Agrobacterium group</taxon>
        <taxon>Rhizobium</taxon>
    </lineage>
</organism>
<feature type="transmembrane region" description="Helical" evidence="4">
    <location>
        <begin position="383"/>
        <end position="402"/>
    </location>
</feature>
<gene>
    <name evidence="6" type="ORF">ABID16_003361</name>
</gene>
<feature type="transmembrane region" description="Helical" evidence="4">
    <location>
        <begin position="295"/>
        <end position="313"/>
    </location>
</feature>
<dbReference type="SUPFAM" id="SSF103473">
    <property type="entry name" value="MFS general substrate transporter"/>
    <property type="match status" value="1"/>
</dbReference>
<feature type="transmembrane region" description="Helical" evidence="4">
    <location>
        <begin position="20"/>
        <end position="44"/>
    </location>
</feature>
<feature type="transmembrane region" description="Helical" evidence="4">
    <location>
        <begin position="319"/>
        <end position="339"/>
    </location>
</feature>
<dbReference type="InterPro" id="IPR011701">
    <property type="entry name" value="MFS"/>
</dbReference>